<feature type="transmembrane region" description="Helical" evidence="9">
    <location>
        <begin position="290"/>
        <end position="311"/>
    </location>
</feature>
<keyword evidence="11" id="KW-0378">Hydrolase</keyword>
<keyword evidence="4" id="KW-0547">Nucleotide-binding</keyword>
<dbReference type="PANTHER" id="PTHR30482">
    <property type="entry name" value="HIGH-AFFINITY BRANCHED-CHAIN AMINO ACID TRANSPORT SYSTEM PERMEASE"/>
    <property type="match status" value="1"/>
</dbReference>
<protein>
    <submittedName>
        <fullName evidence="11">Metal-dependent hydrolase</fullName>
    </submittedName>
</protein>
<dbReference type="SMART" id="SM00382">
    <property type="entry name" value="AAA"/>
    <property type="match status" value="1"/>
</dbReference>
<comment type="subcellular location">
    <subcellularLocation>
        <location evidence="1">Cell membrane</location>
        <topology evidence="1">Multi-pass membrane protein</topology>
    </subcellularLocation>
</comment>
<dbReference type="Pfam" id="PF12399">
    <property type="entry name" value="BCA_ABC_TP_C"/>
    <property type="match status" value="1"/>
</dbReference>
<dbReference type="Pfam" id="PF02653">
    <property type="entry name" value="BPD_transp_2"/>
    <property type="match status" value="1"/>
</dbReference>
<dbReference type="EMBL" id="QFPP01000314">
    <property type="protein sequence ID" value="PZQ68727.1"/>
    <property type="molecule type" value="Genomic_DNA"/>
</dbReference>
<dbReference type="InterPro" id="IPR032823">
    <property type="entry name" value="BCA_ABC_TP_C"/>
</dbReference>
<evidence type="ECO:0000256" key="8">
    <source>
        <dbReference type="SAM" id="MobiDB-lite"/>
    </source>
</evidence>
<evidence type="ECO:0000313" key="11">
    <source>
        <dbReference type="EMBL" id="PZQ68727.1"/>
    </source>
</evidence>
<keyword evidence="2" id="KW-1003">Cell membrane</keyword>
<keyword evidence="5" id="KW-0067">ATP-binding</keyword>
<dbReference type="Gene3D" id="3.40.50.300">
    <property type="entry name" value="P-loop containing nucleotide triphosphate hydrolases"/>
    <property type="match status" value="1"/>
</dbReference>
<proteinExistence type="predicted"/>
<dbReference type="GO" id="GO:0005886">
    <property type="term" value="C:plasma membrane"/>
    <property type="evidence" value="ECO:0007669"/>
    <property type="project" value="UniProtKB-SubCell"/>
</dbReference>
<evidence type="ECO:0000256" key="5">
    <source>
        <dbReference type="ARBA" id="ARBA00022840"/>
    </source>
</evidence>
<dbReference type="CDD" id="cd06581">
    <property type="entry name" value="TM_PBP1_LivM_like"/>
    <property type="match status" value="1"/>
</dbReference>
<evidence type="ECO:0000313" key="12">
    <source>
        <dbReference type="Proteomes" id="UP000249135"/>
    </source>
</evidence>
<evidence type="ECO:0000259" key="10">
    <source>
        <dbReference type="PROSITE" id="PS50893"/>
    </source>
</evidence>
<keyword evidence="6 9" id="KW-1133">Transmembrane helix</keyword>
<dbReference type="Pfam" id="PF00005">
    <property type="entry name" value="ABC_tran"/>
    <property type="match status" value="1"/>
</dbReference>
<organism evidence="11 12">
    <name type="scientific">Variovorax paradoxus</name>
    <dbReference type="NCBI Taxonomy" id="34073"/>
    <lineage>
        <taxon>Bacteria</taxon>
        <taxon>Pseudomonadati</taxon>
        <taxon>Pseudomonadota</taxon>
        <taxon>Betaproteobacteria</taxon>
        <taxon>Burkholderiales</taxon>
        <taxon>Comamonadaceae</taxon>
        <taxon>Variovorax</taxon>
    </lineage>
</organism>
<reference evidence="11 12" key="1">
    <citation type="submission" date="2017-08" db="EMBL/GenBank/DDBJ databases">
        <title>Infants hospitalized years apart are colonized by the same room-sourced microbial strains.</title>
        <authorList>
            <person name="Brooks B."/>
            <person name="Olm M.R."/>
            <person name="Firek B.A."/>
            <person name="Baker R."/>
            <person name="Thomas B.C."/>
            <person name="Morowitz M.J."/>
            <person name="Banfield J.F."/>
        </authorList>
    </citation>
    <scope>NUCLEOTIDE SEQUENCE [LARGE SCALE GENOMIC DNA]</scope>
    <source>
        <strain evidence="11">S2_005_003_R2_41</strain>
    </source>
</reference>
<comment type="caution">
    <text evidence="11">The sequence shown here is derived from an EMBL/GenBank/DDBJ whole genome shotgun (WGS) entry which is preliminary data.</text>
</comment>
<dbReference type="AlphaFoldDB" id="A0A2W5RDQ3"/>
<evidence type="ECO:0000256" key="4">
    <source>
        <dbReference type="ARBA" id="ARBA00022741"/>
    </source>
</evidence>
<feature type="transmembrane region" description="Helical" evidence="9">
    <location>
        <begin position="170"/>
        <end position="188"/>
    </location>
</feature>
<keyword evidence="3 9" id="KW-0812">Transmembrane</keyword>
<dbReference type="InterPro" id="IPR027417">
    <property type="entry name" value="P-loop_NTPase"/>
</dbReference>
<dbReference type="Proteomes" id="UP000249135">
    <property type="component" value="Unassembled WGS sequence"/>
</dbReference>
<dbReference type="CDD" id="cd03219">
    <property type="entry name" value="ABC_Mj1267_LivG_branched"/>
    <property type="match status" value="1"/>
</dbReference>
<dbReference type="PROSITE" id="PS50893">
    <property type="entry name" value="ABC_TRANSPORTER_2"/>
    <property type="match status" value="1"/>
</dbReference>
<feature type="transmembrane region" description="Helical" evidence="9">
    <location>
        <begin position="256"/>
        <end position="278"/>
    </location>
</feature>
<dbReference type="SUPFAM" id="SSF52540">
    <property type="entry name" value="P-loop containing nucleoside triphosphate hydrolases"/>
    <property type="match status" value="1"/>
</dbReference>
<dbReference type="PANTHER" id="PTHR30482:SF10">
    <property type="entry name" value="HIGH-AFFINITY BRANCHED-CHAIN AMINO ACID TRANSPORT PROTEIN BRAE"/>
    <property type="match status" value="1"/>
</dbReference>
<dbReference type="InterPro" id="IPR043428">
    <property type="entry name" value="LivM-like"/>
</dbReference>
<feature type="transmembrane region" description="Helical" evidence="9">
    <location>
        <begin position="39"/>
        <end position="60"/>
    </location>
</feature>
<name>A0A2W5RDQ3_VARPD</name>
<evidence type="ECO:0000256" key="6">
    <source>
        <dbReference type="ARBA" id="ARBA00022989"/>
    </source>
</evidence>
<dbReference type="InterPro" id="IPR003439">
    <property type="entry name" value="ABC_transporter-like_ATP-bd"/>
</dbReference>
<evidence type="ECO:0000256" key="9">
    <source>
        <dbReference type="SAM" id="Phobius"/>
    </source>
</evidence>
<evidence type="ECO:0000256" key="2">
    <source>
        <dbReference type="ARBA" id="ARBA00022475"/>
    </source>
</evidence>
<feature type="domain" description="ABC transporter" evidence="10">
    <location>
        <begin position="364"/>
        <end position="601"/>
    </location>
</feature>
<evidence type="ECO:0000256" key="7">
    <source>
        <dbReference type="ARBA" id="ARBA00023136"/>
    </source>
</evidence>
<dbReference type="GO" id="GO:0016887">
    <property type="term" value="F:ATP hydrolysis activity"/>
    <property type="evidence" value="ECO:0007669"/>
    <property type="project" value="InterPro"/>
</dbReference>
<keyword evidence="7 9" id="KW-0472">Membrane</keyword>
<dbReference type="GO" id="GO:0005524">
    <property type="term" value="F:ATP binding"/>
    <property type="evidence" value="ECO:0007669"/>
    <property type="project" value="UniProtKB-KW"/>
</dbReference>
<feature type="transmembrane region" description="Helical" evidence="9">
    <location>
        <begin position="67"/>
        <end position="87"/>
    </location>
</feature>
<evidence type="ECO:0000256" key="3">
    <source>
        <dbReference type="ARBA" id="ARBA00022692"/>
    </source>
</evidence>
<dbReference type="PROSITE" id="PS00211">
    <property type="entry name" value="ABC_TRANSPORTER_1"/>
    <property type="match status" value="1"/>
</dbReference>
<dbReference type="InterPro" id="IPR003593">
    <property type="entry name" value="AAA+_ATPase"/>
</dbReference>
<sequence>MPTAPEGARSMSSRLLRPLAWLAVLAALAAPIAFGLNDYYLRVLNLAWIFAIAALGLQIVTGVAGQIVLGQAALVGFGGYATALLMMRAQLPWFVALPAAVLLTTAVGALLGAVSTRIKGHYLAIVTLGLNEIFRMVAINEEWLTGGPMGLRDIPTLSIPGLGGSIDRQLYVPLLAVCAAVYALAVHFHRSRIGRTLRAVRDDEIAAEAMGVDSRKAKTIAFMLCSACGALAGGLYVLLAGFAAPNNFTVFESIKMMLMVVMGGLGSIAGTFLGAVVITVLPEALRDLQTYYLAAFGLGVVLILLVAPRGLGVVGDWMLGRFLTGPQAPVPDAPASPLNLREAAEAASAALAGRVHAPEAAVLLRVEGVSRAFGGVKALNDVRFELRRGEILGLIGPNGSGKSTMINACSGVVDVDGAIALEDTRLDNHRPWEIHAKGVARIFQNVRLWESMSVLENVMVACPRAADGAGLGAREAARREAALQALVHMGVGHLAHRRAGDLSFGQSRLVEMARAIVSRPRLLLLDEPAAGLRGGLIEELALILKQLRAEGMSILVVEHRVRLVMDMCDRVVVLNLGDKIADGRPTEVMTSPAVVEAYLGERIPPETPQAAVQSAAPPDAADAPRAVAVA</sequence>
<dbReference type="GO" id="GO:0015658">
    <property type="term" value="F:branched-chain amino acid transmembrane transporter activity"/>
    <property type="evidence" value="ECO:0007669"/>
    <property type="project" value="InterPro"/>
</dbReference>
<feature type="region of interest" description="Disordered" evidence="8">
    <location>
        <begin position="608"/>
        <end position="630"/>
    </location>
</feature>
<evidence type="ECO:0000256" key="1">
    <source>
        <dbReference type="ARBA" id="ARBA00004651"/>
    </source>
</evidence>
<dbReference type="InterPro" id="IPR017871">
    <property type="entry name" value="ABC_transporter-like_CS"/>
</dbReference>
<dbReference type="InterPro" id="IPR001851">
    <property type="entry name" value="ABC_transp_permease"/>
</dbReference>
<feature type="transmembrane region" description="Helical" evidence="9">
    <location>
        <begin position="93"/>
        <end position="114"/>
    </location>
</feature>
<gene>
    <name evidence="11" type="ORF">DI563_20190</name>
</gene>
<accession>A0A2W5RDQ3</accession>
<feature type="transmembrane region" description="Helical" evidence="9">
    <location>
        <begin position="220"/>
        <end position="244"/>
    </location>
</feature>